<comment type="caution">
    <text evidence="3">The sequence shown here is derived from an EMBL/GenBank/DDBJ whole genome shotgun (WGS) entry which is preliminary data.</text>
</comment>
<name>A0AAV0XHY4_9HEMI</name>
<evidence type="ECO:0000256" key="1">
    <source>
        <dbReference type="SAM" id="Coils"/>
    </source>
</evidence>
<dbReference type="AlphaFoldDB" id="A0AAV0XHY4"/>
<protein>
    <submittedName>
        <fullName evidence="3">Uncharacterized protein</fullName>
    </submittedName>
</protein>
<keyword evidence="4" id="KW-1185">Reference proteome</keyword>
<dbReference type="EMBL" id="CARXXK010000005">
    <property type="protein sequence ID" value="CAI6367980.1"/>
    <property type="molecule type" value="Genomic_DNA"/>
</dbReference>
<keyword evidence="1" id="KW-0175">Coiled coil</keyword>
<evidence type="ECO:0000256" key="2">
    <source>
        <dbReference type="SAM" id="MobiDB-lite"/>
    </source>
</evidence>
<evidence type="ECO:0000313" key="3">
    <source>
        <dbReference type="EMBL" id="CAI6367980.1"/>
    </source>
</evidence>
<feature type="coiled-coil region" evidence="1">
    <location>
        <begin position="2"/>
        <end position="29"/>
    </location>
</feature>
<dbReference type="Proteomes" id="UP001160148">
    <property type="component" value="Unassembled WGS sequence"/>
</dbReference>
<gene>
    <name evidence="3" type="ORF">MEUPH1_LOCUS22388</name>
</gene>
<accession>A0AAV0XHY4</accession>
<feature type="region of interest" description="Disordered" evidence="2">
    <location>
        <begin position="208"/>
        <end position="229"/>
    </location>
</feature>
<organism evidence="3 4">
    <name type="scientific">Macrosiphum euphorbiae</name>
    <name type="common">potato aphid</name>
    <dbReference type="NCBI Taxonomy" id="13131"/>
    <lineage>
        <taxon>Eukaryota</taxon>
        <taxon>Metazoa</taxon>
        <taxon>Ecdysozoa</taxon>
        <taxon>Arthropoda</taxon>
        <taxon>Hexapoda</taxon>
        <taxon>Insecta</taxon>
        <taxon>Pterygota</taxon>
        <taxon>Neoptera</taxon>
        <taxon>Paraneoptera</taxon>
        <taxon>Hemiptera</taxon>
        <taxon>Sternorrhyncha</taxon>
        <taxon>Aphidomorpha</taxon>
        <taxon>Aphidoidea</taxon>
        <taxon>Aphididae</taxon>
        <taxon>Macrosiphini</taxon>
        <taxon>Macrosiphum</taxon>
    </lineage>
</organism>
<evidence type="ECO:0000313" key="4">
    <source>
        <dbReference type="Proteomes" id="UP001160148"/>
    </source>
</evidence>
<reference evidence="3 4" key="1">
    <citation type="submission" date="2023-01" db="EMBL/GenBank/DDBJ databases">
        <authorList>
            <person name="Whitehead M."/>
        </authorList>
    </citation>
    <scope>NUCLEOTIDE SEQUENCE [LARGE SCALE GENOMIC DNA]</scope>
</reference>
<proteinExistence type="predicted"/>
<sequence>MEQRMEESNKIMEVRLQEMNNALQQMKMMHDITMIKMNTDLMDKQNSHREKMANISNRNLEIMNFKNNSMTKMENEHNETMSKIEKNMISDSISHTHLVLAEDNSRDNFTHQLNLNGYFNNTHYVVQNTVKGETAEVCSESGGFLGFGKSTNCHLETQKDTIKNEVFTRRPISIAQNFFGSASNSNITGGSIIQFRRRSTDSVQHLNSTEMDISLHDNKNNKSPEKSKSKIQILLDEPWNVKLKSRILSWFGIKPVTNSTYDGYKIPESDVKIFQPRPPVVRNTP</sequence>
<feature type="compositionally biased region" description="Basic and acidic residues" evidence="2">
    <location>
        <begin position="213"/>
        <end position="228"/>
    </location>
</feature>